<dbReference type="SUPFAM" id="SSF52374">
    <property type="entry name" value="Nucleotidylyl transferase"/>
    <property type="match status" value="1"/>
</dbReference>
<organism evidence="13 14">
    <name type="scientific">Spirochaeta lutea</name>
    <dbReference type="NCBI Taxonomy" id="1480694"/>
    <lineage>
        <taxon>Bacteria</taxon>
        <taxon>Pseudomonadati</taxon>
        <taxon>Spirochaetota</taxon>
        <taxon>Spirochaetia</taxon>
        <taxon>Spirochaetales</taxon>
        <taxon>Spirochaetaceae</taxon>
        <taxon>Spirochaeta</taxon>
    </lineage>
</organism>
<evidence type="ECO:0000256" key="9">
    <source>
        <dbReference type="ARBA" id="ARBA00023027"/>
    </source>
</evidence>
<evidence type="ECO:0000313" key="14">
    <source>
        <dbReference type="Proteomes" id="UP000029692"/>
    </source>
</evidence>
<dbReference type="GO" id="GO:0009435">
    <property type="term" value="P:NAD+ biosynthetic process"/>
    <property type="evidence" value="ECO:0007669"/>
    <property type="project" value="UniProtKB-UniRule"/>
</dbReference>
<dbReference type="EMBL" id="JNUP01000003">
    <property type="protein sequence ID" value="KGE73857.1"/>
    <property type="molecule type" value="Genomic_DNA"/>
</dbReference>
<dbReference type="RefSeq" id="WP_037544896.1">
    <property type="nucleotide sequence ID" value="NZ_JNUP01000003.1"/>
</dbReference>
<dbReference type="Gene3D" id="3.40.50.620">
    <property type="entry name" value="HUPs"/>
    <property type="match status" value="1"/>
</dbReference>
<sequence>MVRYALLGGSFDPVHIGHLFIADTVLHGVGPESVIFMPAQVSPHKQDHNPVEARHRLEMLTLATRGNRRFVVSDSELRRGGLSYTYDTVVALMAELGCSPGEIGLVVGYDLVKGLPTWYRAGELFSLVRLIVLRRPGIIYTKEDEENLLGGFIRDPDWIIPLENPGLEISSSMIRRAIRRDEPYRYLLPEDVYDYIRENSLYSV</sequence>
<evidence type="ECO:0000256" key="4">
    <source>
        <dbReference type="ARBA" id="ARBA00022642"/>
    </source>
</evidence>
<dbReference type="NCBIfam" id="TIGR00125">
    <property type="entry name" value="cyt_tran_rel"/>
    <property type="match status" value="1"/>
</dbReference>
<dbReference type="OrthoDB" id="5295945at2"/>
<evidence type="ECO:0000256" key="1">
    <source>
        <dbReference type="ARBA" id="ARBA00002324"/>
    </source>
</evidence>
<proteinExistence type="inferred from homology"/>
<keyword evidence="4 11" id="KW-0662">Pyridine nucleotide biosynthesis</keyword>
<dbReference type="GO" id="GO:0004515">
    <property type="term" value="F:nicotinate-nucleotide adenylyltransferase activity"/>
    <property type="evidence" value="ECO:0007669"/>
    <property type="project" value="UniProtKB-UniRule"/>
</dbReference>
<dbReference type="UniPathway" id="UPA00253">
    <property type="reaction ID" value="UER00332"/>
</dbReference>
<evidence type="ECO:0000313" key="13">
    <source>
        <dbReference type="EMBL" id="KGE73857.1"/>
    </source>
</evidence>
<dbReference type="GO" id="GO:0005524">
    <property type="term" value="F:ATP binding"/>
    <property type="evidence" value="ECO:0007669"/>
    <property type="project" value="UniProtKB-KW"/>
</dbReference>
<keyword evidence="8 11" id="KW-0067">ATP-binding</keyword>
<evidence type="ECO:0000259" key="12">
    <source>
        <dbReference type="Pfam" id="PF01467"/>
    </source>
</evidence>
<comment type="pathway">
    <text evidence="2 11">Cofactor biosynthesis; NAD(+) biosynthesis; deamido-NAD(+) from nicotinate D-ribonucleotide: step 1/1.</text>
</comment>
<dbReference type="eggNOG" id="COG1057">
    <property type="taxonomic scope" value="Bacteria"/>
</dbReference>
<dbReference type="Pfam" id="PF01467">
    <property type="entry name" value="CTP_transf_like"/>
    <property type="match status" value="1"/>
</dbReference>
<evidence type="ECO:0000256" key="10">
    <source>
        <dbReference type="ARBA" id="ARBA00048721"/>
    </source>
</evidence>
<reference evidence="13 14" key="1">
    <citation type="submission" date="2014-05" db="EMBL/GenBank/DDBJ databases">
        <title>De novo Genome Sequence of Spirocheata sp.</title>
        <authorList>
            <person name="Shivani Y."/>
            <person name="Subhash Y."/>
            <person name="Tushar L."/>
            <person name="Sasikala C."/>
            <person name="Ramana C.V."/>
        </authorList>
    </citation>
    <scope>NUCLEOTIDE SEQUENCE [LARGE SCALE GENOMIC DNA]</scope>
    <source>
        <strain evidence="13 14">JC230</strain>
    </source>
</reference>
<gene>
    <name evidence="11" type="primary">nadD</name>
    <name evidence="13" type="ORF">DC28_01215</name>
</gene>
<dbReference type="HAMAP" id="MF_00244">
    <property type="entry name" value="NaMN_adenylyltr"/>
    <property type="match status" value="1"/>
</dbReference>
<dbReference type="InterPro" id="IPR005248">
    <property type="entry name" value="NadD/NMNAT"/>
</dbReference>
<comment type="similarity">
    <text evidence="3 11">Belongs to the NadD family.</text>
</comment>
<keyword evidence="14" id="KW-1185">Reference proteome</keyword>
<accession>A0A098R556</accession>
<evidence type="ECO:0000256" key="7">
    <source>
        <dbReference type="ARBA" id="ARBA00022741"/>
    </source>
</evidence>
<dbReference type="PANTHER" id="PTHR39321">
    <property type="entry name" value="NICOTINATE-NUCLEOTIDE ADENYLYLTRANSFERASE-RELATED"/>
    <property type="match status" value="1"/>
</dbReference>
<dbReference type="InterPro" id="IPR014729">
    <property type="entry name" value="Rossmann-like_a/b/a_fold"/>
</dbReference>
<protein>
    <recommendedName>
        <fullName evidence="11">Probable nicotinate-nucleotide adenylyltransferase</fullName>
        <ecNumber evidence="11">2.7.7.18</ecNumber>
    </recommendedName>
    <alternativeName>
        <fullName evidence="11">Deamido-NAD(+) diphosphorylase</fullName>
    </alternativeName>
    <alternativeName>
        <fullName evidence="11">Deamido-NAD(+) pyrophosphorylase</fullName>
    </alternativeName>
    <alternativeName>
        <fullName evidence="11">Nicotinate mononucleotide adenylyltransferase</fullName>
        <shortName evidence="11">NaMN adenylyltransferase</shortName>
    </alternativeName>
</protein>
<dbReference type="InterPro" id="IPR004821">
    <property type="entry name" value="Cyt_trans-like"/>
</dbReference>
<dbReference type="PANTHER" id="PTHR39321:SF3">
    <property type="entry name" value="PHOSPHOPANTETHEINE ADENYLYLTRANSFERASE"/>
    <property type="match status" value="1"/>
</dbReference>
<name>A0A098R556_9SPIO</name>
<evidence type="ECO:0000256" key="2">
    <source>
        <dbReference type="ARBA" id="ARBA00005019"/>
    </source>
</evidence>
<keyword evidence="7 11" id="KW-0547">Nucleotide-binding</keyword>
<evidence type="ECO:0000256" key="11">
    <source>
        <dbReference type="HAMAP-Rule" id="MF_00244"/>
    </source>
</evidence>
<comment type="function">
    <text evidence="1 11">Catalyzes the reversible adenylation of nicotinate mononucleotide (NaMN) to nicotinic acid adenine dinucleotide (NaAD).</text>
</comment>
<dbReference type="Proteomes" id="UP000029692">
    <property type="component" value="Unassembled WGS sequence"/>
</dbReference>
<comment type="caution">
    <text evidence="13">The sequence shown here is derived from an EMBL/GenBank/DDBJ whole genome shotgun (WGS) entry which is preliminary data.</text>
</comment>
<comment type="catalytic activity">
    <reaction evidence="10 11">
        <text>nicotinate beta-D-ribonucleotide + ATP + H(+) = deamido-NAD(+) + diphosphate</text>
        <dbReference type="Rhea" id="RHEA:22860"/>
        <dbReference type="ChEBI" id="CHEBI:15378"/>
        <dbReference type="ChEBI" id="CHEBI:30616"/>
        <dbReference type="ChEBI" id="CHEBI:33019"/>
        <dbReference type="ChEBI" id="CHEBI:57502"/>
        <dbReference type="ChEBI" id="CHEBI:58437"/>
        <dbReference type="EC" id="2.7.7.18"/>
    </reaction>
</comment>
<evidence type="ECO:0000256" key="5">
    <source>
        <dbReference type="ARBA" id="ARBA00022679"/>
    </source>
</evidence>
<keyword evidence="9 11" id="KW-0520">NAD</keyword>
<evidence type="ECO:0000256" key="8">
    <source>
        <dbReference type="ARBA" id="ARBA00022840"/>
    </source>
</evidence>
<feature type="domain" description="Cytidyltransferase-like" evidence="12">
    <location>
        <begin position="6"/>
        <end position="176"/>
    </location>
</feature>
<evidence type="ECO:0000256" key="3">
    <source>
        <dbReference type="ARBA" id="ARBA00009014"/>
    </source>
</evidence>
<evidence type="ECO:0000256" key="6">
    <source>
        <dbReference type="ARBA" id="ARBA00022695"/>
    </source>
</evidence>
<dbReference type="EC" id="2.7.7.18" evidence="11"/>
<keyword evidence="6 11" id="KW-0548">Nucleotidyltransferase</keyword>
<keyword evidence="5 11" id="KW-0808">Transferase</keyword>
<dbReference type="AlphaFoldDB" id="A0A098R556"/>
<dbReference type="CDD" id="cd02165">
    <property type="entry name" value="NMNAT"/>
    <property type="match status" value="1"/>
</dbReference>
<dbReference type="NCBIfam" id="TIGR00482">
    <property type="entry name" value="nicotinate (nicotinamide) nucleotide adenylyltransferase"/>
    <property type="match status" value="1"/>
</dbReference>
<dbReference type="NCBIfam" id="NF000840">
    <property type="entry name" value="PRK00071.1-3"/>
    <property type="match status" value="1"/>
</dbReference>
<dbReference type="STRING" id="1480694.DC28_01215"/>